<reference evidence="6 7" key="1">
    <citation type="submission" date="2019-07" db="EMBL/GenBank/DDBJ databases">
        <title>New species of Amycolatopsis and Streptomyces.</title>
        <authorList>
            <person name="Duangmal K."/>
            <person name="Teo W.F.A."/>
            <person name="Lipun K."/>
        </authorList>
    </citation>
    <scope>NUCLEOTIDE SEQUENCE [LARGE SCALE GENOMIC DNA]</scope>
    <source>
        <strain evidence="6 7">NBRC 106415</strain>
    </source>
</reference>
<dbReference type="InterPro" id="IPR005119">
    <property type="entry name" value="LysR_subst-bd"/>
</dbReference>
<evidence type="ECO:0000256" key="1">
    <source>
        <dbReference type="ARBA" id="ARBA00009437"/>
    </source>
</evidence>
<evidence type="ECO:0000259" key="5">
    <source>
        <dbReference type="PROSITE" id="PS50931"/>
    </source>
</evidence>
<dbReference type="SUPFAM" id="SSF46785">
    <property type="entry name" value="Winged helix' DNA-binding domain"/>
    <property type="match status" value="1"/>
</dbReference>
<organism evidence="6 7">
    <name type="scientific">Streptomyces spongiae</name>
    <dbReference type="NCBI Taxonomy" id="565072"/>
    <lineage>
        <taxon>Bacteria</taxon>
        <taxon>Bacillati</taxon>
        <taxon>Actinomycetota</taxon>
        <taxon>Actinomycetes</taxon>
        <taxon>Kitasatosporales</taxon>
        <taxon>Streptomycetaceae</taxon>
        <taxon>Streptomyces</taxon>
    </lineage>
</organism>
<dbReference type="InterPro" id="IPR000847">
    <property type="entry name" value="LysR_HTH_N"/>
</dbReference>
<protein>
    <submittedName>
        <fullName evidence="6">LysR family transcriptional regulator</fullName>
    </submittedName>
</protein>
<evidence type="ECO:0000313" key="6">
    <source>
        <dbReference type="EMBL" id="MPY56172.1"/>
    </source>
</evidence>
<dbReference type="Pfam" id="PF03466">
    <property type="entry name" value="LysR_substrate"/>
    <property type="match status" value="1"/>
</dbReference>
<dbReference type="InterPro" id="IPR050389">
    <property type="entry name" value="LysR-type_TF"/>
</dbReference>
<keyword evidence="7" id="KW-1185">Reference proteome</keyword>
<sequence>MDLVDVNLNLLVPLQALLRERSITGAARRLGLSQPATSHALARCRRLFGDELLHRVGRGYELTPRALSLQAPLDDILTKVRGTVLDPAVFDPATTCRTFTVAGANSTLTVVGPRLMELLSHRAPHARLRLLSNYTGSPDELLRSVDVDVVLVPDVLPTAHTRRHLYTDRWVLVADARRTDVPDRFTLDAIGDLPCAVFEDGPARVLPERTLEANGVRRQVRVQYSDFLLAPMLLLDTRMVGILQERLARRLAAHLPLRIEPLPIATTNLCIDEVWNPRADQDAAARWLRRTLREATAPLRRPE</sequence>
<dbReference type="Gene3D" id="3.40.190.10">
    <property type="entry name" value="Periplasmic binding protein-like II"/>
    <property type="match status" value="2"/>
</dbReference>
<dbReference type="Gene3D" id="1.10.10.10">
    <property type="entry name" value="Winged helix-like DNA-binding domain superfamily/Winged helix DNA-binding domain"/>
    <property type="match status" value="1"/>
</dbReference>
<comment type="caution">
    <text evidence="6">The sequence shown here is derived from an EMBL/GenBank/DDBJ whole genome shotgun (WGS) entry which is preliminary data.</text>
</comment>
<dbReference type="PROSITE" id="PS50931">
    <property type="entry name" value="HTH_LYSR"/>
    <property type="match status" value="1"/>
</dbReference>
<comment type="similarity">
    <text evidence="1">Belongs to the LysR transcriptional regulatory family.</text>
</comment>
<name>A0A5N8X9Q5_9ACTN</name>
<dbReference type="InterPro" id="IPR036390">
    <property type="entry name" value="WH_DNA-bd_sf"/>
</dbReference>
<dbReference type="InterPro" id="IPR036388">
    <property type="entry name" value="WH-like_DNA-bd_sf"/>
</dbReference>
<proteinExistence type="inferred from homology"/>
<dbReference type="Pfam" id="PF00126">
    <property type="entry name" value="HTH_1"/>
    <property type="match status" value="1"/>
</dbReference>
<dbReference type="PANTHER" id="PTHR30118">
    <property type="entry name" value="HTH-TYPE TRANSCRIPTIONAL REGULATOR LEUO-RELATED"/>
    <property type="match status" value="1"/>
</dbReference>
<feature type="domain" description="HTH lysR-type" evidence="5">
    <location>
        <begin position="6"/>
        <end position="63"/>
    </location>
</feature>
<evidence type="ECO:0000256" key="4">
    <source>
        <dbReference type="ARBA" id="ARBA00023163"/>
    </source>
</evidence>
<keyword evidence="2" id="KW-0805">Transcription regulation</keyword>
<evidence type="ECO:0000256" key="2">
    <source>
        <dbReference type="ARBA" id="ARBA00023015"/>
    </source>
</evidence>
<evidence type="ECO:0000313" key="7">
    <source>
        <dbReference type="Proteomes" id="UP000400924"/>
    </source>
</evidence>
<evidence type="ECO:0000256" key="3">
    <source>
        <dbReference type="ARBA" id="ARBA00023125"/>
    </source>
</evidence>
<dbReference type="CDD" id="cd08417">
    <property type="entry name" value="PBP2_Nitroaromatics_like"/>
    <property type="match status" value="1"/>
</dbReference>
<dbReference type="OrthoDB" id="8717159at2"/>
<dbReference type="GO" id="GO:0003700">
    <property type="term" value="F:DNA-binding transcription factor activity"/>
    <property type="evidence" value="ECO:0007669"/>
    <property type="project" value="InterPro"/>
</dbReference>
<keyword evidence="4" id="KW-0804">Transcription</keyword>
<gene>
    <name evidence="6" type="ORF">FNH08_02975</name>
</gene>
<dbReference type="InterPro" id="IPR037402">
    <property type="entry name" value="YidZ_PBP2"/>
</dbReference>
<keyword evidence="3" id="KW-0238">DNA-binding</keyword>
<accession>A0A5N8X9Q5</accession>
<dbReference type="GO" id="GO:0003677">
    <property type="term" value="F:DNA binding"/>
    <property type="evidence" value="ECO:0007669"/>
    <property type="project" value="UniProtKB-KW"/>
</dbReference>
<dbReference type="Proteomes" id="UP000400924">
    <property type="component" value="Unassembled WGS sequence"/>
</dbReference>
<dbReference type="RefSeq" id="WP_152769648.1">
    <property type="nucleotide sequence ID" value="NZ_VJZC01000009.1"/>
</dbReference>
<dbReference type="EMBL" id="VJZC01000009">
    <property type="protein sequence ID" value="MPY56172.1"/>
    <property type="molecule type" value="Genomic_DNA"/>
</dbReference>
<dbReference type="PANTHER" id="PTHR30118:SF15">
    <property type="entry name" value="TRANSCRIPTIONAL REGULATORY PROTEIN"/>
    <property type="match status" value="1"/>
</dbReference>
<dbReference type="SUPFAM" id="SSF53850">
    <property type="entry name" value="Periplasmic binding protein-like II"/>
    <property type="match status" value="1"/>
</dbReference>
<dbReference type="AlphaFoldDB" id="A0A5N8X9Q5"/>